<accession>A0A329M7Y3</accession>
<proteinExistence type="predicted"/>
<organism evidence="2 3">
    <name type="scientific">Paenibacillus contaminans</name>
    <dbReference type="NCBI Taxonomy" id="450362"/>
    <lineage>
        <taxon>Bacteria</taxon>
        <taxon>Bacillati</taxon>
        <taxon>Bacillota</taxon>
        <taxon>Bacilli</taxon>
        <taxon>Bacillales</taxon>
        <taxon>Paenibacillaceae</taxon>
        <taxon>Paenibacillus</taxon>
    </lineage>
</organism>
<dbReference type="PROSITE" id="PS51257">
    <property type="entry name" value="PROKAR_LIPOPROTEIN"/>
    <property type="match status" value="1"/>
</dbReference>
<dbReference type="AlphaFoldDB" id="A0A329M7Y3"/>
<evidence type="ECO:0000256" key="1">
    <source>
        <dbReference type="SAM" id="SignalP"/>
    </source>
</evidence>
<dbReference type="Proteomes" id="UP000250369">
    <property type="component" value="Unassembled WGS sequence"/>
</dbReference>
<name>A0A329M7Y3_9BACL</name>
<dbReference type="EMBL" id="QMFB01000022">
    <property type="protein sequence ID" value="RAV16065.1"/>
    <property type="molecule type" value="Genomic_DNA"/>
</dbReference>
<feature type="chain" id="PRO_5039167485" evidence="1">
    <location>
        <begin position="20"/>
        <end position="533"/>
    </location>
</feature>
<comment type="caution">
    <text evidence="2">The sequence shown here is derived from an EMBL/GenBank/DDBJ whole genome shotgun (WGS) entry which is preliminary data.</text>
</comment>
<sequence length="533" mass="58984">MKKIGIVVCAAAVAAVAAAGCSGGDKNAPSPAQTAGAGSAFNQTGYPVVNEKITLKMMGPKAAIHGPWDKMDLFTEMEKLTNIHFEFDTPAAETFAEKKNLTFAGNELPDVFFGGPLTPKDEVTYGKQGLLIPLETLIDKYAPNLKRILEQKPEVRSAITAPDGHIYALPQVNDVPGDLTTKMWINKQWIANVGLKMPSTVDELYTVLKAFKEKDPNGNKKADEMPLTSIRIADVRPAILAAYGLLGTNAVNETDGSMAYYPTQPGYKEYLAFMRKLYAEGLLDNESFTQTTQQLNAKGKDNILGAFVGAAAFTVVPEERNAEYELLPPLTSAVNSKAVWPKASNVIRGLFAITSANKHPEATIRWIDHLYSDEGSVLVIFGKEGEGYKWLDAGKTRWERTWPEGMNPEEYRGGKVTPAAGVQVPTIRKLDFLSKRANDQIIGPIAEQVDAKYVKVWKEAFPLVYFSEEQQKRVNVLEADLNTYVEQMEAKFITGKEPLDNWDKYVDTIKKMGLDEYLKIHQDAYAAWKKNSK</sequence>
<protein>
    <submittedName>
        <fullName evidence="2">ABC transporter substrate-binding protein</fullName>
    </submittedName>
</protein>
<feature type="signal peptide" evidence="1">
    <location>
        <begin position="1"/>
        <end position="19"/>
    </location>
</feature>
<dbReference type="InterPro" id="IPR050490">
    <property type="entry name" value="Bact_solute-bd_prot1"/>
</dbReference>
<reference evidence="2 3" key="1">
    <citation type="journal article" date="2009" name="Int. J. Syst. Evol. Microbiol.">
        <title>Paenibacillus contaminans sp. nov., isolated from a contaminated laboratory plate.</title>
        <authorList>
            <person name="Chou J.H."/>
            <person name="Lee J.H."/>
            <person name="Lin M.C."/>
            <person name="Chang P.S."/>
            <person name="Arun A.B."/>
            <person name="Young C.C."/>
            <person name="Chen W.M."/>
        </authorList>
    </citation>
    <scope>NUCLEOTIDE SEQUENCE [LARGE SCALE GENOMIC DNA]</scope>
    <source>
        <strain evidence="2 3">CKOBP-6</strain>
    </source>
</reference>
<dbReference type="PANTHER" id="PTHR43649">
    <property type="entry name" value="ARABINOSE-BINDING PROTEIN-RELATED"/>
    <property type="match status" value="1"/>
</dbReference>
<gene>
    <name evidence="2" type="ORF">DQG23_29165</name>
</gene>
<evidence type="ECO:0000313" key="3">
    <source>
        <dbReference type="Proteomes" id="UP000250369"/>
    </source>
</evidence>
<keyword evidence="1" id="KW-0732">Signal</keyword>
<dbReference type="RefSeq" id="WP_113034571.1">
    <property type="nucleotide sequence ID" value="NZ_QMFB01000022.1"/>
</dbReference>
<dbReference type="PANTHER" id="PTHR43649:SF12">
    <property type="entry name" value="DIACETYLCHITOBIOSE BINDING PROTEIN DASA"/>
    <property type="match status" value="1"/>
</dbReference>
<evidence type="ECO:0000313" key="2">
    <source>
        <dbReference type="EMBL" id="RAV16065.1"/>
    </source>
</evidence>
<keyword evidence="3" id="KW-1185">Reference proteome</keyword>
<dbReference type="Gene3D" id="3.40.190.10">
    <property type="entry name" value="Periplasmic binding protein-like II"/>
    <property type="match status" value="2"/>
</dbReference>
<dbReference type="SUPFAM" id="SSF53850">
    <property type="entry name" value="Periplasmic binding protein-like II"/>
    <property type="match status" value="1"/>
</dbReference>
<dbReference type="OrthoDB" id="9787283at2"/>